<proteinExistence type="predicted"/>
<organism evidence="1">
    <name type="scientific">Photinus pyralis</name>
    <name type="common">Common eastern firefly</name>
    <name type="synonym">Lampyris pyralis</name>
    <dbReference type="NCBI Taxonomy" id="7054"/>
    <lineage>
        <taxon>Eukaryota</taxon>
        <taxon>Metazoa</taxon>
        <taxon>Ecdysozoa</taxon>
        <taxon>Arthropoda</taxon>
        <taxon>Hexapoda</taxon>
        <taxon>Insecta</taxon>
        <taxon>Pterygota</taxon>
        <taxon>Neoptera</taxon>
        <taxon>Endopterygota</taxon>
        <taxon>Coleoptera</taxon>
        <taxon>Polyphaga</taxon>
        <taxon>Elateriformia</taxon>
        <taxon>Elateroidea</taxon>
        <taxon>Lampyridae</taxon>
        <taxon>Lampyrinae</taxon>
        <taxon>Photinus</taxon>
    </lineage>
</organism>
<sequence>MKHFTLVLQLRKCTISMINNQENAELAEETDNRLLPSSKFYTPITFIGTTTAFYTSSPKGARNMNNPLIVFYSQNLNNLQTLLCRSFMEGIVIIGILSIISNMCQFSTQVH</sequence>
<dbReference type="EMBL" id="GEZM01025291">
    <property type="protein sequence ID" value="JAV87524.1"/>
    <property type="molecule type" value="Transcribed_RNA"/>
</dbReference>
<name>A0A1Y1MPC1_PHOPY</name>
<protein>
    <submittedName>
        <fullName evidence="1">Uncharacterized protein</fullName>
    </submittedName>
</protein>
<reference evidence="1" key="1">
    <citation type="journal article" date="2016" name="Sci. Rep.">
        <title>Molecular characterization of firefly nuptial gifts: a multi-omics approach sheds light on postcopulatory sexual selection.</title>
        <authorList>
            <person name="Al-Wathiqui N."/>
            <person name="Fallon T.R."/>
            <person name="South A."/>
            <person name="Weng J.K."/>
            <person name="Lewis S.M."/>
        </authorList>
    </citation>
    <scope>NUCLEOTIDE SEQUENCE</scope>
</reference>
<accession>A0A1Y1MPC1</accession>
<dbReference type="AlphaFoldDB" id="A0A1Y1MPC1"/>
<evidence type="ECO:0000313" key="1">
    <source>
        <dbReference type="EMBL" id="JAV87524.1"/>
    </source>
</evidence>